<feature type="compositionally biased region" description="Basic and acidic residues" evidence="1">
    <location>
        <begin position="59"/>
        <end position="78"/>
    </location>
</feature>
<evidence type="ECO:0000256" key="1">
    <source>
        <dbReference type="SAM" id="MobiDB-lite"/>
    </source>
</evidence>
<gene>
    <name evidence="2" type="ORF">SCF082_LOCUS1708</name>
</gene>
<feature type="region of interest" description="Disordered" evidence="1">
    <location>
        <begin position="1"/>
        <end position="36"/>
    </location>
</feature>
<proteinExistence type="predicted"/>
<accession>A0ABP0HGB8</accession>
<feature type="non-terminal residue" evidence="2">
    <location>
        <position position="1"/>
    </location>
</feature>
<evidence type="ECO:0000313" key="2">
    <source>
        <dbReference type="EMBL" id="CAK8989202.1"/>
    </source>
</evidence>
<name>A0ABP0HGB8_9DINO</name>
<reference evidence="2 3" key="1">
    <citation type="submission" date="2024-02" db="EMBL/GenBank/DDBJ databases">
        <authorList>
            <person name="Chen Y."/>
            <person name="Shah S."/>
            <person name="Dougan E. K."/>
            <person name="Thang M."/>
            <person name="Chan C."/>
        </authorList>
    </citation>
    <scope>NUCLEOTIDE SEQUENCE [LARGE SCALE GENOMIC DNA]</scope>
</reference>
<sequence length="125" mass="13397">ARKSAVSFAASEPGEEENDPQRSSSGTSPSQMVGIPGEVVSEADESAMLARAARSKSCLKSDFDSNGRSESRKSRTDSRGVVIDRQSRMHKVLFVDDVHQDAPIEEVKEVAPVKNKGSDCGCTIV</sequence>
<dbReference type="Proteomes" id="UP001642464">
    <property type="component" value="Unassembled WGS sequence"/>
</dbReference>
<feature type="compositionally biased region" description="Polar residues" evidence="1">
    <location>
        <begin position="21"/>
        <end position="31"/>
    </location>
</feature>
<dbReference type="EMBL" id="CAXAMM010000836">
    <property type="protein sequence ID" value="CAK8989202.1"/>
    <property type="molecule type" value="Genomic_DNA"/>
</dbReference>
<organism evidence="2 3">
    <name type="scientific">Durusdinium trenchii</name>
    <dbReference type="NCBI Taxonomy" id="1381693"/>
    <lineage>
        <taxon>Eukaryota</taxon>
        <taxon>Sar</taxon>
        <taxon>Alveolata</taxon>
        <taxon>Dinophyceae</taxon>
        <taxon>Suessiales</taxon>
        <taxon>Symbiodiniaceae</taxon>
        <taxon>Durusdinium</taxon>
    </lineage>
</organism>
<keyword evidence="3" id="KW-1185">Reference proteome</keyword>
<feature type="region of interest" description="Disordered" evidence="1">
    <location>
        <begin position="58"/>
        <end position="80"/>
    </location>
</feature>
<comment type="caution">
    <text evidence="2">The sequence shown here is derived from an EMBL/GenBank/DDBJ whole genome shotgun (WGS) entry which is preliminary data.</text>
</comment>
<evidence type="ECO:0000313" key="3">
    <source>
        <dbReference type="Proteomes" id="UP001642464"/>
    </source>
</evidence>
<protein>
    <submittedName>
        <fullName evidence="2">Uncharacterized protein</fullName>
    </submittedName>
</protein>